<dbReference type="InterPro" id="IPR002213">
    <property type="entry name" value="UDP_glucos_trans"/>
</dbReference>
<dbReference type="PANTHER" id="PTHR48050:SF13">
    <property type="entry name" value="STEROL 3-BETA-GLUCOSYLTRANSFERASE UGT80A2"/>
    <property type="match status" value="1"/>
</dbReference>
<reference evidence="4 5" key="1">
    <citation type="submission" date="2019-06" db="EMBL/GenBank/DDBJ databases">
        <title>Sequencing the genomes of 1000 actinobacteria strains.</title>
        <authorList>
            <person name="Klenk H.-P."/>
        </authorList>
    </citation>
    <scope>NUCLEOTIDE SEQUENCE [LARGE SCALE GENOMIC DNA]</scope>
    <source>
        <strain evidence="4 5">DSM 41929</strain>
    </source>
</reference>
<dbReference type="Gene3D" id="3.40.50.2000">
    <property type="entry name" value="Glycogen Phosphorylase B"/>
    <property type="match status" value="2"/>
</dbReference>
<evidence type="ECO:0000313" key="5">
    <source>
        <dbReference type="Proteomes" id="UP000318103"/>
    </source>
</evidence>
<dbReference type="Pfam" id="PF06722">
    <property type="entry name" value="EryCIII-like_C"/>
    <property type="match status" value="1"/>
</dbReference>
<dbReference type="CDD" id="cd03784">
    <property type="entry name" value="GT1_Gtf-like"/>
    <property type="match status" value="1"/>
</dbReference>
<dbReference type="InterPro" id="IPR006326">
    <property type="entry name" value="UDPGT_MGT-like"/>
</dbReference>
<dbReference type="EMBL" id="VFNX01000001">
    <property type="protein sequence ID" value="TQK95293.1"/>
    <property type="molecule type" value="Genomic_DNA"/>
</dbReference>
<evidence type="ECO:0000259" key="3">
    <source>
        <dbReference type="Pfam" id="PF06722"/>
    </source>
</evidence>
<dbReference type="SUPFAM" id="SSF53756">
    <property type="entry name" value="UDP-Glycosyltransferase/glycogen phosphorylase"/>
    <property type="match status" value="1"/>
</dbReference>
<dbReference type="NCBIfam" id="TIGR01426">
    <property type="entry name" value="MGT"/>
    <property type="match status" value="1"/>
</dbReference>
<dbReference type="Proteomes" id="UP000318103">
    <property type="component" value="Unassembled WGS sequence"/>
</dbReference>
<name>A0A542U8A2_9ACTN</name>
<gene>
    <name evidence="4" type="ORF">FB563_0178</name>
</gene>
<dbReference type="GO" id="GO:0017000">
    <property type="term" value="P:antibiotic biosynthetic process"/>
    <property type="evidence" value="ECO:0007669"/>
    <property type="project" value="UniProtKB-ARBA"/>
</dbReference>
<dbReference type="PANTHER" id="PTHR48050">
    <property type="entry name" value="STEROL 3-BETA-GLUCOSYLTRANSFERASE"/>
    <property type="match status" value="1"/>
</dbReference>
<comment type="caution">
    <text evidence="4">The sequence shown here is derived from an EMBL/GenBank/DDBJ whole genome shotgun (WGS) entry which is preliminary data.</text>
</comment>
<evidence type="ECO:0000256" key="2">
    <source>
        <dbReference type="ARBA" id="ARBA00022679"/>
    </source>
</evidence>
<keyword evidence="5" id="KW-1185">Reference proteome</keyword>
<dbReference type="InterPro" id="IPR010610">
    <property type="entry name" value="EryCIII-like_C"/>
</dbReference>
<dbReference type="AlphaFoldDB" id="A0A542U8A2"/>
<dbReference type="InterPro" id="IPR050426">
    <property type="entry name" value="Glycosyltransferase_28"/>
</dbReference>
<organism evidence="4 5">
    <name type="scientific">Streptomyces puniciscabiei</name>
    <dbReference type="NCBI Taxonomy" id="164348"/>
    <lineage>
        <taxon>Bacteria</taxon>
        <taxon>Bacillati</taxon>
        <taxon>Actinomycetota</taxon>
        <taxon>Actinomycetes</taxon>
        <taxon>Kitasatosporales</taxon>
        <taxon>Streptomycetaceae</taxon>
        <taxon>Streptomyces</taxon>
    </lineage>
</organism>
<comment type="similarity">
    <text evidence="1">Belongs to the UDP-glycosyltransferase family.</text>
</comment>
<evidence type="ECO:0000313" key="4">
    <source>
        <dbReference type="EMBL" id="TQK95293.1"/>
    </source>
</evidence>
<dbReference type="GO" id="GO:0016758">
    <property type="term" value="F:hexosyltransferase activity"/>
    <property type="evidence" value="ECO:0007669"/>
    <property type="project" value="InterPro"/>
</dbReference>
<dbReference type="GO" id="GO:0008194">
    <property type="term" value="F:UDP-glycosyltransferase activity"/>
    <property type="evidence" value="ECO:0007669"/>
    <property type="project" value="InterPro"/>
</dbReference>
<accession>A0A542U8A2</accession>
<evidence type="ECO:0000256" key="1">
    <source>
        <dbReference type="ARBA" id="ARBA00009995"/>
    </source>
</evidence>
<dbReference type="OrthoDB" id="3863369at2"/>
<dbReference type="RefSeq" id="WP_055709002.1">
    <property type="nucleotide sequence ID" value="NZ_JBPJFI010000001.1"/>
</dbReference>
<protein>
    <submittedName>
        <fullName evidence="4">MGT family glycosyltransferase</fullName>
    </submittedName>
</protein>
<sequence>MPAPAEPGAAARHVAVCTAAAYSHIGPLLGTVAELVRRGVHVSYATTEQFAPLVKSVGATPVPVRSSLPADPADWPTDIRWLPLLYLDDARAALPQLTAAFARNRPDLVLTEDPAGAGSVLAARWGIPSMQVWTYLAAPHHWSLAPPGTPTANPVAPEFLSRLAEFLAVEGVRTTARDHLTTALSGGLVLIPRSFQPDGDTFSEEYAFVGPTPAPEPADWTPPDADTPVALVSLGSIDHAHPEFFATVAEAFTDLPWHVVMATGDRCDLPPFPANVEARSWVPNRAVLRHAALTVHHGGMATTMEALQHGVPSLVVPRLPEQAGTARRVRELGLGTAIPFRSVTPAALRTTALRLHAHDGVRRRVAAMREEIRRAGGARTAADAVLRRLAPV</sequence>
<proteinExistence type="inferred from homology"/>
<keyword evidence="2 4" id="KW-0808">Transferase</keyword>
<feature type="domain" description="Erythromycin biosynthesis protein CIII-like C-terminal" evidence="3">
    <location>
        <begin position="259"/>
        <end position="371"/>
    </location>
</feature>
<dbReference type="FunFam" id="3.40.50.2000:FF:000072">
    <property type="entry name" value="Glycosyl transferase"/>
    <property type="match status" value="1"/>
</dbReference>